<accession>A0A6V8N5P7</accession>
<dbReference type="Pfam" id="PF10123">
    <property type="entry name" value="Mu-like_Pro"/>
    <property type="match status" value="1"/>
</dbReference>
<evidence type="ECO:0000313" key="1">
    <source>
        <dbReference type="EMBL" id="GFO67888.1"/>
    </source>
</evidence>
<dbReference type="GO" id="GO:0006508">
    <property type="term" value="P:proteolysis"/>
    <property type="evidence" value="ECO:0007669"/>
    <property type="project" value="UniProtKB-KW"/>
</dbReference>
<comment type="caution">
    <text evidence="1">The sequence shown here is derived from an EMBL/GenBank/DDBJ whole genome shotgun (WGS) entry which is preliminary data.</text>
</comment>
<keyword evidence="2" id="KW-1185">Reference proteome</keyword>
<dbReference type="AlphaFoldDB" id="A0A6V8N5P7"/>
<evidence type="ECO:0000313" key="2">
    <source>
        <dbReference type="Proteomes" id="UP000587586"/>
    </source>
</evidence>
<dbReference type="GO" id="GO:0008233">
    <property type="term" value="F:peptidase activity"/>
    <property type="evidence" value="ECO:0007669"/>
    <property type="project" value="UniProtKB-KW"/>
</dbReference>
<dbReference type="EMBL" id="BLXZ01000003">
    <property type="protein sequence ID" value="GFO67888.1"/>
    <property type="molecule type" value="Genomic_DNA"/>
</dbReference>
<organism evidence="1 2">
    <name type="scientific">Geomonas limicola</name>
    <dbReference type="NCBI Taxonomy" id="2740186"/>
    <lineage>
        <taxon>Bacteria</taxon>
        <taxon>Pseudomonadati</taxon>
        <taxon>Thermodesulfobacteriota</taxon>
        <taxon>Desulfuromonadia</taxon>
        <taxon>Geobacterales</taxon>
        <taxon>Geobacteraceae</taxon>
        <taxon>Geomonas</taxon>
    </lineage>
</organism>
<proteinExistence type="predicted"/>
<dbReference type="RefSeq" id="WP_183360431.1">
    <property type="nucleotide sequence ID" value="NZ_BLXZ01000003.1"/>
</dbReference>
<keyword evidence="1" id="KW-0645">Protease</keyword>
<dbReference type="PIRSF" id="PIRSF016624">
    <property type="entry name" value="Mu_prophg_I"/>
    <property type="match status" value="1"/>
</dbReference>
<gene>
    <name evidence="1" type="primary">gpI</name>
    <name evidence="1" type="ORF">GMLC_14670</name>
</gene>
<keyword evidence="1" id="KW-0378">Hydrolase</keyword>
<protein>
    <submittedName>
        <fullName evidence="1">Mu phage protease GpI</fullName>
    </submittedName>
</protein>
<reference evidence="2" key="1">
    <citation type="submission" date="2020-06" db="EMBL/GenBank/DDBJ databases">
        <title>Draft genomic sequecing of Geomonas sp. Red745.</title>
        <authorList>
            <person name="Itoh H."/>
            <person name="Xu Z.X."/>
            <person name="Ushijima N."/>
            <person name="Masuda Y."/>
            <person name="Shiratori Y."/>
            <person name="Senoo K."/>
        </authorList>
    </citation>
    <scope>NUCLEOTIDE SEQUENCE [LARGE SCALE GENOMIC DNA]</scope>
    <source>
        <strain evidence="2">Red745</strain>
    </source>
</reference>
<dbReference type="Proteomes" id="UP000587586">
    <property type="component" value="Unassembled WGS sequence"/>
</dbReference>
<dbReference type="InterPro" id="IPR012106">
    <property type="entry name" value="Phage_Mu_Gp1"/>
</dbReference>
<sequence>MKILVVDDEQSLGIRLALALCGEQVGERSSLNFELQPADGGGAPEWIELIPAGQIITGRDGRTWINDRPDMILASFATEGKDLPIDWEHASEIKAPCGDEAPAAGWIKEMEIRDGAIWGRVEWTVKGAASITSREYRYISPVFRFEIDSRRIFRLTSCGLTNQPNLFLSALNNEEPTLEVAMNAEQMKELCRICGIPEDSTAAQIIAACKKCCAMNHEQPSLDKFVPRADYDTALNRATTAESDLQAIKAGQLETAINTEIDAALAAGKITPATKDYHVAQCKQEGGLDRFKTFVAAAPVIAGATDLDSKEVDSKQTALNAEQQKIADMFGNSAEDLKKYGA</sequence>
<name>A0A6V8N5P7_9BACT</name>